<protein>
    <recommendedName>
        <fullName evidence="4">PH (Pleckstrin Homology) domain-containing protein</fullName>
    </recommendedName>
</protein>
<keyword evidence="1" id="KW-1133">Transmembrane helix</keyword>
<evidence type="ECO:0008006" key="4">
    <source>
        <dbReference type="Google" id="ProtNLM"/>
    </source>
</evidence>
<sequence length="124" mass="14502">MGRKSNIMRYRSSEQAVQYCDKKNAVLFWFQSIKRILAYAFHSTWSIALIAFAASRILIWYSTPTYIPLVWSAGLLLVLSLIAWKIIHIILLRKAQFYSIAEKRIISRGGFFVTYHNEIRGRDI</sequence>
<proteinExistence type="predicted"/>
<evidence type="ECO:0000313" key="2">
    <source>
        <dbReference type="EMBL" id="PVY29757.1"/>
    </source>
</evidence>
<name>A0A2U1A989_9BACT</name>
<feature type="transmembrane region" description="Helical" evidence="1">
    <location>
        <begin position="65"/>
        <end position="84"/>
    </location>
</feature>
<keyword evidence="1" id="KW-0472">Membrane</keyword>
<keyword evidence="3" id="KW-1185">Reference proteome</keyword>
<dbReference type="AlphaFoldDB" id="A0A2U1A989"/>
<reference evidence="2 3" key="1">
    <citation type="submission" date="2018-04" db="EMBL/GenBank/DDBJ databases">
        <title>Genomic Encyclopedia of Type Strains, Phase IV (KMG-IV): sequencing the most valuable type-strain genomes for metagenomic binning, comparative biology and taxonomic classification.</title>
        <authorList>
            <person name="Goeker M."/>
        </authorList>
    </citation>
    <scope>NUCLEOTIDE SEQUENCE [LARGE SCALE GENOMIC DNA]</scope>
    <source>
        <strain evidence="2 3">DSM 14823</strain>
    </source>
</reference>
<organism evidence="2 3">
    <name type="scientific">Victivallis vadensis</name>
    <dbReference type="NCBI Taxonomy" id="172901"/>
    <lineage>
        <taxon>Bacteria</taxon>
        <taxon>Pseudomonadati</taxon>
        <taxon>Lentisphaerota</taxon>
        <taxon>Lentisphaeria</taxon>
        <taxon>Victivallales</taxon>
        <taxon>Victivallaceae</taxon>
        <taxon>Victivallis</taxon>
    </lineage>
</organism>
<dbReference type="EMBL" id="QEKH01000067">
    <property type="protein sequence ID" value="PVY29757.1"/>
    <property type="molecule type" value="Genomic_DNA"/>
</dbReference>
<evidence type="ECO:0000256" key="1">
    <source>
        <dbReference type="SAM" id="Phobius"/>
    </source>
</evidence>
<dbReference type="Proteomes" id="UP000245959">
    <property type="component" value="Unassembled WGS sequence"/>
</dbReference>
<accession>A0A2U1A989</accession>
<feature type="transmembrane region" description="Helical" evidence="1">
    <location>
        <begin position="36"/>
        <end position="59"/>
    </location>
</feature>
<gene>
    <name evidence="2" type="ORF">C8D82_1672</name>
</gene>
<keyword evidence="1" id="KW-0812">Transmembrane</keyword>
<evidence type="ECO:0000313" key="3">
    <source>
        <dbReference type="Proteomes" id="UP000245959"/>
    </source>
</evidence>
<comment type="caution">
    <text evidence="2">The sequence shown here is derived from an EMBL/GenBank/DDBJ whole genome shotgun (WGS) entry which is preliminary data.</text>
</comment>